<gene>
    <name evidence="1" type="ORF">FPOA_05310</name>
</gene>
<dbReference type="OMA" id="TEFYYIH"/>
<organism evidence="1 2">
    <name type="scientific">Fusarium poae</name>
    <dbReference type="NCBI Taxonomy" id="36050"/>
    <lineage>
        <taxon>Eukaryota</taxon>
        <taxon>Fungi</taxon>
        <taxon>Dikarya</taxon>
        <taxon>Ascomycota</taxon>
        <taxon>Pezizomycotina</taxon>
        <taxon>Sordariomycetes</taxon>
        <taxon>Hypocreomycetidae</taxon>
        <taxon>Hypocreales</taxon>
        <taxon>Nectriaceae</taxon>
        <taxon>Fusarium</taxon>
    </lineage>
</organism>
<dbReference type="EMBL" id="LYXU01000002">
    <property type="protein sequence ID" value="OBS24771.1"/>
    <property type="molecule type" value="Genomic_DNA"/>
</dbReference>
<proteinExistence type="predicted"/>
<reference evidence="1 2" key="1">
    <citation type="submission" date="2016-06" db="EMBL/GenBank/DDBJ databases">
        <title>Living apart together: crosstalk between the core and supernumerary genomes in a fungal plant pathogen.</title>
        <authorList>
            <person name="Vanheule A."/>
            <person name="Audenaert K."/>
            <person name="Warris S."/>
            <person name="Van De Geest H."/>
            <person name="Schijlen E."/>
            <person name="Hofte M."/>
            <person name="De Saeger S."/>
            <person name="Haesaert G."/>
            <person name="Waalwijk C."/>
            <person name="Van Der Lee T."/>
        </authorList>
    </citation>
    <scope>NUCLEOTIDE SEQUENCE [LARGE SCALE GENOMIC DNA]</scope>
    <source>
        <strain evidence="1 2">2516</strain>
    </source>
</reference>
<name>A0A1B8AWN6_FUSPO</name>
<accession>A0A1B8AWN6</accession>
<dbReference type="InterPro" id="IPR032675">
    <property type="entry name" value="LRR_dom_sf"/>
</dbReference>
<evidence type="ECO:0000313" key="2">
    <source>
        <dbReference type="Proteomes" id="UP000091967"/>
    </source>
</evidence>
<evidence type="ECO:0000313" key="1">
    <source>
        <dbReference type="EMBL" id="OBS24771.1"/>
    </source>
</evidence>
<protein>
    <submittedName>
        <fullName evidence="1">Uncharacterized protein</fullName>
    </submittedName>
</protein>
<dbReference type="SUPFAM" id="SSF52047">
    <property type="entry name" value="RNI-like"/>
    <property type="match status" value="1"/>
</dbReference>
<sequence length="470" mass="53693">MSLLGLPTEILEQICRGFCLHCKNAATHKRSYFTYADSYTPPETETLASLCLTCKRLARIAQPYLYHRPRGPRFFPFVRTITENPELGHLVKNISVARVLLPYWHLNSRFYNFLDYVPAFLQSCHHMSDTQLYRDAQTCEFNPMSRSFVRHLSLPTLTTFDDERDALFITCALSLMPNLTKLEIGMGSYWTFRWCRPNSLCSLQELTITQGYVDQPPDGGAIRGLLEAAPALEKLKFNEVIHELHRGTTPYLSHTNVKELIFNASTLPTNNLKTLMNGFPSLETFYFGWDFMMIWAGIKGTRLVANVMTEIVMRRKRTIKHMSLDLSGLDSRGTQRLQDLSRMSLLETLHIHGSMLPGESVDEPGIALTVSEILPSSIKVFGIMGEAQKYLWEELLDLVTTSSVKHPHLKKVIVASGDLANEEGADWVKTFTSACNEHNIEFSMVEPKHWRALTRPMSHWTDDGKFKDHR</sequence>
<comment type="caution">
    <text evidence="1">The sequence shown here is derived from an EMBL/GenBank/DDBJ whole genome shotgun (WGS) entry which is preliminary data.</text>
</comment>
<dbReference type="Proteomes" id="UP000091967">
    <property type="component" value="Unassembled WGS sequence"/>
</dbReference>
<dbReference type="Gene3D" id="3.80.10.10">
    <property type="entry name" value="Ribonuclease Inhibitor"/>
    <property type="match status" value="1"/>
</dbReference>
<dbReference type="AlphaFoldDB" id="A0A1B8AWN6"/>
<keyword evidence="2" id="KW-1185">Reference proteome</keyword>